<proteinExistence type="predicted"/>
<protein>
    <recommendedName>
        <fullName evidence="9">C2H2-type domain-containing protein</fullName>
    </recommendedName>
</protein>
<dbReference type="PANTHER" id="PTHR23235">
    <property type="entry name" value="KRUEPPEL-LIKE TRANSCRIPTION FACTOR"/>
    <property type="match status" value="1"/>
</dbReference>
<dbReference type="GO" id="GO:0000981">
    <property type="term" value="F:DNA-binding transcription factor activity, RNA polymerase II-specific"/>
    <property type="evidence" value="ECO:0007669"/>
    <property type="project" value="TreeGrafter"/>
</dbReference>
<reference evidence="10" key="2">
    <citation type="submission" date="2022-10" db="UniProtKB">
        <authorList>
            <consortium name="EnsemblMetazoa"/>
        </authorList>
    </citation>
    <scope>IDENTIFICATION</scope>
    <source>
        <strain evidence="10">LVP_AGWG</strain>
    </source>
</reference>
<organism evidence="10 11">
    <name type="scientific">Aedes aegypti</name>
    <name type="common">Yellowfever mosquito</name>
    <name type="synonym">Culex aegypti</name>
    <dbReference type="NCBI Taxonomy" id="7159"/>
    <lineage>
        <taxon>Eukaryota</taxon>
        <taxon>Metazoa</taxon>
        <taxon>Ecdysozoa</taxon>
        <taxon>Arthropoda</taxon>
        <taxon>Hexapoda</taxon>
        <taxon>Insecta</taxon>
        <taxon>Pterygota</taxon>
        <taxon>Neoptera</taxon>
        <taxon>Endopterygota</taxon>
        <taxon>Diptera</taxon>
        <taxon>Nematocera</taxon>
        <taxon>Culicoidea</taxon>
        <taxon>Culicidae</taxon>
        <taxon>Culicinae</taxon>
        <taxon>Aedini</taxon>
        <taxon>Aedes</taxon>
        <taxon>Stegomyia</taxon>
    </lineage>
</organism>
<feature type="region of interest" description="Disordered" evidence="8">
    <location>
        <begin position="91"/>
        <end position="110"/>
    </location>
</feature>
<dbReference type="AlphaFoldDB" id="A0A903V4A7"/>
<dbReference type="InterPro" id="IPR013087">
    <property type="entry name" value="Znf_C2H2_type"/>
</dbReference>
<dbReference type="FunFam" id="3.30.160.60:FF:000018">
    <property type="entry name" value="Krueppel-like factor 15"/>
    <property type="match status" value="1"/>
</dbReference>
<reference evidence="10 11" key="1">
    <citation type="submission" date="2017-06" db="EMBL/GenBank/DDBJ databases">
        <title>Aedes aegypti genome working group (AGWG) sequencing and assembly.</title>
        <authorList>
            <consortium name="Aedes aegypti Genome Working Group (AGWG)"/>
            <person name="Matthews B.J."/>
        </authorList>
    </citation>
    <scope>NUCLEOTIDE SEQUENCE [LARGE SCALE GENOMIC DNA]</scope>
    <source>
        <strain evidence="10 11">LVP_AGWG</strain>
    </source>
</reference>
<dbReference type="GO" id="GO:0005634">
    <property type="term" value="C:nucleus"/>
    <property type="evidence" value="ECO:0007669"/>
    <property type="project" value="UniProtKB-SubCell"/>
</dbReference>
<dbReference type="FunFam" id="3.30.160.60:FF:000021">
    <property type="entry name" value="Basic krueppel-like factor 3"/>
    <property type="match status" value="1"/>
</dbReference>
<feature type="domain" description="C2H2-type" evidence="9">
    <location>
        <begin position="319"/>
        <end position="342"/>
    </location>
</feature>
<feature type="domain" description="C2H2-type" evidence="9">
    <location>
        <begin position="259"/>
        <end position="288"/>
    </location>
</feature>
<dbReference type="EnsemblMetazoa" id="AAEL019527-RA">
    <property type="protein sequence ID" value="AAEL019527-PA"/>
    <property type="gene ID" value="AAEL019527"/>
</dbReference>
<evidence type="ECO:0000256" key="8">
    <source>
        <dbReference type="SAM" id="MobiDB-lite"/>
    </source>
</evidence>
<evidence type="ECO:0000256" key="3">
    <source>
        <dbReference type="ARBA" id="ARBA00022737"/>
    </source>
</evidence>
<evidence type="ECO:0000313" key="11">
    <source>
        <dbReference type="Proteomes" id="UP000008820"/>
    </source>
</evidence>
<dbReference type="GO" id="GO:0008270">
    <property type="term" value="F:zinc ion binding"/>
    <property type="evidence" value="ECO:0007669"/>
    <property type="project" value="UniProtKB-KW"/>
</dbReference>
<evidence type="ECO:0000256" key="1">
    <source>
        <dbReference type="ARBA" id="ARBA00004123"/>
    </source>
</evidence>
<dbReference type="InterPro" id="IPR036236">
    <property type="entry name" value="Znf_C2H2_sf"/>
</dbReference>
<dbReference type="Pfam" id="PF00096">
    <property type="entry name" value="zf-C2H2"/>
    <property type="match status" value="3"/>
</dbReference>
<gene>
    <name evidence="10" type="primary">5572908</name>
</gene>
<accession>A0A903V4A7</accession>
<dbReference type="Proteomes" id="UP000008820">
    <property type="component" value="Chromosome 2"/>
</dbReference>
<keyword evidence="6" id="KW-0539">Nucleus</keyword>
<dbReference type="Gene3D" id="3.30.160.60">
    <property type="entry name" value="Classic Zinc Finger"/>
    <property type="match status" value="3"/>
</dbReference>
<dbReference type="SUPFAM" id="SSF57667">
    <property type="entry name" value="beta-beta-alpha zinc fingers"/>
    <property type="match status" value="2"/>
</dbReference>
<dbReference type="OrthoDB" id="4748970at2759"/>
<evidence type="ECO:0000256" key="7">
    <source>
        <dbReference type="PROSITE-ProRule" id="PRU00042"/>
    </source>
</evidence>
<feature type="compositionally biased region" description="Low complexity" evidence="8">
    <location>
        <begin position="59"/>
        <end position="79"/>
    </location>
</feature>
<keyword evidence="11" id="KW-1185">Reference proteome</keyword>
<dbReference type="PANTHER" id="PTHR23235:SF150">
    <property type="entry name" value="KRUEPPEL-LIKE FACTOR LUNA"/>
    <property type="match status" value="1"/>
</dbReference>
<evidence type="ECO:0000256" key="5">
    <source>
        <dbReference type="ARBA" id="ARBA00022833"/>
    </source>
</evidence>
<evidence type="ECO:0000256" key="4">
    <source>
        <dbReference type="ARBA" id="ARBA00022771"/>
    </source>
</evidence>
<dbReference type="FunFam" id="3.30.160.60:FF:000624">
    <property type="entry name" value="zinc finger protein 697"/>
    <property type="match status" value="1"/>
</dbReference>
<dbReference type="PROSITE" id="PS50157">
    <property type="entry name" value="ZINC_FINGER_C2H2_2"/>
    <property type="match status" value="3"/>
</dbReference>
<name>A0A903V4A7_AEDAE</name>
<keyword evidence="3" id="KW-0677">Repeat</keyword>
<evidence type="ECO:0000256" key="6">
    <source>
        <dbReference type="ARBA" id="ARBA00023242"/>
    </source>
</evidence>
<keyword evidence="4 7" id="KW-0863">Zinc-finger</keyword>
<evidence type="ECO:0000313" key="10">
    <source>
        <dbReference type="EnsemblMetazoa" id="AAEL019527-PA"/>
    </source>
</evidence>
<dbReference type="GO" id="GO:0000978">
    <property type="term" value="F:RNA polymerase II cis-regulatory region sequence-specific DNA binding"/>
    <property type="evidence" value="ECO:0007669"/>
    <property type="project" value="TreeGrafter"/>
</dbReference>
<sequence length="342" mass="38177">MERYLKDEPKLQTYKKLPADLDTPWDLFAAPGPISGWKVEVDSCCLEDLNLNDRHSDSHSNSSSSSTSSSPCSGSWDSSSSLSCAVVVKKERLDPDDDEDNNSDSYDEQSEKFGKISLHHHLHHPQNAIELRLVARATTSDLLPTLTPPSSPESHLSIGSKLAATVKSEPEIALLDHQGFLRVTTGTHIPRNAIVRLTTSSSKGTVGLTRVIQVSPQLQAAIAQRSSTASPSASLSAVTNAKHHQRQHDHSPDSKRRIHKCQFLGCKKVYTKSSHLKAHQRTHTGEKPYKCSWDGCEWRFARSDELTRHYRKHTGAKPFKCRHCDRCFSRSDHLALHMKRHA</sequence>
<feature type="region of interest" description="Disordered" evidence="8">
    <location>
        <begin position="55"/>
        <end position="79"/>
    </location>
</feature>
<feature type="domain" description="C2H2-type" evidence="9">
    <location>
        <begin position="289"/>
        <end position="318"/>
    </location>
</feature>
<comment type="subcellular location">
    <subcellularLocation>
        <location evidence="1">Nucleus</location>
    </subcellularLocation>
</comment>
<evidence type="ECO:0000259" key="9">
    <source>
        <dbReference type="PROSITE" id="PS50157"/>
    </source>
</evidence>
<keyword evidence="2" id="KW-0479">Metal-binding</keyword>
<evidence type="ECO:0000256" key="2">
    <source>
        <dbReference type="ARBA" id="ARBA00022723"/>
    </source>
</evidence>
<dbReference type="PROSITE" id="PS00028">
    <property type="entry name" value="ZINC_FINGER_C2H2_1"/>
    <property type="match status" value="3"/>
</dbReference>
<keyword evidence="5" id="KW-0862">Zinc</keyword>
<feature type="compositionally biased region" description="Low complexity" evidence="8">
    <location>
        <begin position="225"/>
        <end position="237"/>
    </location>
</feature>
<feature type="region of interest" description="Disordered" evidence="8">
    <location>
        <begin position="225"/>
        <end position="255"/>
    </location>
</feature>
<feature type="compositionally biased region" description="Acidic residues" evidence="8">
    <location>
        <begin position="94"/>
        <end position="108"/>
    </location>
</feature>
<dbReference type="SMART" id="SM00355">
    <property type="entry name" value="ZnF_C2H2"/>
    <property type="match status" value="3"/>
</dbReference>